<evidence type="ECO:0000313" key="1">
    <source>
        <dbReference type="EMBL" id="KAF9459602.1"/>
    </source>
</evidence>
<comment type="caution">
    <text evidence="1">The sequence shown here is derived from an EMBL/GenBank/DDBJ whole genome shotgun (WGS) entry which is preliminary data.</text>
</comment>
<name>A0A9P5XXK4_9AGAR</name>
<dbReference type="OrthoDB" id="3069231at2759"/>
<keyword evidence="2" id="KW-1185">Reference proteome</keyword>
<dbReference type="AlphaFoldDB" id="A0A9P5XXK4"/>
<dbReference type="EMBL" id="MU150313">
    <property type="protein sequence ID" value="KAF9459602.1"/>
    <property type="molecule type" value="Genomic_DNA"/>
</dbReference>
<gene>
    <name evidence="1" type="ORF">BDZ94DRAFT_1324664</name>
</gene>
<sequence length="409" mass="44927">MAHKTAIPQEIIDEIIAHLTDDLPTLHCCSSTSYSLYVSSRKHIFSTICLYNTSATQNLLSLLDQNPGVANFVRTLHVYTSPRENTTTLPAVLARLSFVRNLIIGREGESGSMNWYAIPHATKHALEQLITSPALHTLVFTSVIYLPISILSLAAHIKALKLYRVAFTEPEPPDHTDVPHHATQAPTPIGLESIHCSSSMSNLSCPPLHAPHLRHYTIVGNSMANLLTVQKICTATTPACAIDDLTWLEYRGDDQYINPEVLVCPHRLTFSTWTFDAVWIQRLPAMWASISKLLSSTSLVALEEFSVTLKCASDLPVLPNVNGSDGDRDIKSACLGAPRVWWNQIDARLGDPSHAPRLRAVNIGLQIIGNGTDDSNVDGGTFEMQVMEYLPLLRSRGPGVLSARLEGET</sequence>
<evidence type="ECO:0000313" key="2">
    <source>
        <dbReference type="Proteomes" id="UP000807353"/>
    </source>
</evidence>
<proteinExistence type="predicted"/>
<dbReference type="Proteomes" id="UP000807353">
    <property type="component" value="Unassembled WGS sequence"/>
</dbReference>
<accession>A0A9P5XXK4</accession>
<reference evidence="1" key="1">
    <citation type="submission" date="2020-11" db="EMBL/GenBank/DDBJ databases">
        <authorList>
            <consortium name="DOE Joint Genome Institute"/>
            <person name="Ahrendt S."/>
            <person name="Riley R."/>
            <person name="Andreopoulos W."/>
            <person name="Labutti K."/>
            <person name="Pangilinan J."/>
            <person name="Ruiz-Duenas F.J."/>
            <person name="Barrasa J.M."/>
            <person name="Sanchez-Garcia M."/>
            <person name="Camarero S."/>
            <person name="Miyauchi S."/>
            <person name="Serrano A."/>
            <person name="Linde D."/>
            <person name="Babiker R."/>
            <person name="Drula E."/>
            <person name="Ayuso-Fernandez I."/>
            <person name="Pacheco R."/>
            <person name="Padilla G."/>
            <person name="Ferreira P."/>
            <person name="Barriuso J."/>
            <person name="Kellner H."/>
            <person name="Castanera R."/>
            <person name="Alfaro M."/>
            <person name="Ramirez L."/>
            <person name="Pisabarro A.G."/>
            <person name="Kuo A."/>
            <person name="Tritt A."/>
            <person name="Lipzen A."/>
            <person name="He G."/>
            <person name="Yan M."/>
            <person name="Ng V."/>
            <person name="Cullen D."/>
            <person name="Martin F."/>
            <person name="Rosso M.-N."/>
            <person name="Henrissat B."/>
            <person name="Hibbett D."/>
            <person name="Martinez A.T."/>
            <person name="Grigoriev I.V."/>
        </authorList>
    </citation>
    <scope>NUCLEOTIDE SEQUENCE</scope>
    <source>
        <strain evidence="1">CBS 247.69</strain>
    </source>
</reference>
<protein>
    <submittedName>
        <fullName evidence="1">Uncharacterized protein</fullName>
    </submittedName>
</protein>
<organism evidence="1 2">
    <name type="scientific">Collybia nuda</name>
    <dbReference type="NCBI Taxonomy" id="64659"/>
    <lineage>
        <taxon>Eukaryota</taxon>
        <taxon>Fungi</taxon>
        <taxon>Dikarya</taxon>
        <taxon>Basidiomycota</taxon>
        <taxon>Agaricomycotina</taxon>
        <taxon>Agaricomycetes</taxon>
        <taxon>Agaricomycetidae</taxon>
        <taxon>Agaricales</taxon>
        <taxon>Tricholomatineae</taxon>
        <taxon>Clitocybaceae</taxon>
        <taxon>Collybia</taxon>
    </lineage>
</organism>